<feature type="transmembrane region" description="Helical" evidence="7">
    <location>
        <begin position="430"/>
        <end position="451"/>
    </location>
</feature>
<evidence type="ECO:0000256" key="2">
    <source>
        <dbReference type="ARBA" id="ARBA00022475"/>
    </source>
</evidence>
<dbReference type="Gene3D" id="2.60.40.1250">
    <property type="entry name" value="Thiol:disulfide interchange protein DsbD, N-terminal domain"/>
    <property type="match status" value="1"/>
</dbReference>
<keyword evidence="11" id="KW-1185">Reference proteome</keyword>
<feature type="transmembrane region" description="Helical" evidence="7">
    <location>
        <begin position="334"/>
        <end position="355"/>
    </location>
</feature>
<feature type="transmembrane region" description="Helical" evidence="7">
    <location>
        <begin position="218"/>
        <end position="243"/>
    </location>
</feature>
<feature type="transmembrane region" description="Helical" evidence="7">
    <location>
        <begin position="399"/>
        <end position="418"/>
    </location>
</feature>
<evidence type="ECO:0000256" key="4">
    <source>
        <dbReference type="ARBA" id="ARBA00022748"/>
    </source>
</evidence>
<evidence type="ECO:0000256" key="5">
    <source>
        <dbReference type="ARBA" id="ARBA00022989"/>
    </source>
</evidence>
<dbReference type="InterPro" id="IPR003834">
    <property type="entry name" value="Cyt_c_assmbl_TM_dom"/>
</dbReference>
<dbReference type="InterPro" id="IPR028250">
    <property type="entry name" value="DsbDN"/>
</dbReference>
<keyword evidence="8" id="KW-0732">Signal</keyword>
<feature type="signal peptide" evidence="8">
    <location>
        <begin position="1"/>
        <end position="24"/>
    </location>
</feature>
<evidence type="ECO:0000256" key="8">
    <source>
        <dbReference type="SAM" id="SignalP"/>
    </source>
</evidence>
<evidence type="ECO:0000256" key="6">
    <source>
        <dbReference type="ARBA" id="ARBA00023136"/>
    </source>
</evidence>
<dbReference type="InterPro" id="IPR013766">
    <property type="entry name" value="Thioredoxin_domain"/>
</dbReference>
<evidence type="ECO:0000259" key="9">
    <source>
        <dbReference type="PROSITE" id="PS51352"/>
    </source>
</evidence>
<evidence type="ECO:0000256" key="7">
    <source>
        <dbReference type="SAM" id="Phobius"/>
    </source>
</evidence>
<dbReference type="SUPFAM" id="SSF74863">
    <property type="entry name" value="Thiol:disulfide interchange protein DsbD, N-terminal domain (DsbD-alpha)"/>
    <property type="match status" value="1"/>
</dbReference>
<comment type="subcellular location">
    <subcellularLocation>
        <location evidence="1">Cell membrane</location>
        <topology evidence="1">Multi-pass membrane protein</topology>
    </subcellularLocation>
</comment>
<dbReference type="Gene3D" id="3.40.30.10">
    <property type="entry name" value="Glutaredoxin"/>
    <property type="match status" value="1"/>
</dbReference>
<keyword evidence="2" id="KW-1003">Cell membrane</keyword>
<feature type="transmembrane region" description="Helical" evidence="7">
    <location>
        <begin position="255"/>
        <end position="277"/>
    </location>
</feature>
<dbReference type="Pfam" id="PF13899">
    <property type="entry name" value="Thioredoxin_7"/>
    <property type="match status" value="1"/>
</dbReference>
<dbReference type="InterPro" id="IPR036249">
    <property type="entry name" value="Thioredoxin-like_sf"/>
</dbReference>
<organism evidence="10 11">
    <name type="scientific">Halorhodospira halochloris</name>
    <name type="common">Ectothiorhodospira halochloris</name>
    <dbReference type="NCBI Taxonomy" id="1052"/>
    <lineage>
        <taxon>Bacteria</taxon>
        <taxon>Pseudomonadati</taxon>
        <taxon>Pseudomonadota</taxon>
        <taxon>Gammaproteobacteria</taxon>
        <taxon>Chromatiales</taxon>
        <taxon>Ectothiorhodospiraceae</taxon>
        <taxon>Halorhodospira</taxon>
    </lineage>
</organism>
<dbReference type="PANTHER" id="PTHR32234:SF0">
    <property type="entry name" value="THIOL:DISULFIDE INTERCHANGE PROTEIN DSBD"/>
    <property type="match status" value="1"/>
</dbReference>
<dbReference type="InterPro" id="IPR036929">
    <property type="entry name" value="DsbDN_sf"/>
</dbReference>
<dbReference type="RefSeq" id="WP_096407111.1">
    <property type="nucleotide sequence ID" value="NZ_AP017372.2"/>
</dbReference>
<dbReference type="GO" id="GO:0017004">
    <property type="term" value="P:cytochrome complex assembly"/>
    <property type="evidence" value="ECO:0007669"/>
    <property type="project" value="UniProtKB-KW"/>
</dbReference>
<dbReference type="Pfam" id="PF11412">
    <property type="entry name" value="DsbD_N"/>
    <property type="match status" value="1"/>
</dbReference>
<feature type="domain" description="Thioredoxin" evidence="9">
    <location>
        <begin position="471"/>
        <end position="600"/>
    </location>
</feature>
<keyword evidence="4" id="KW-0201">Cytochrome c-type biogenesis</keyword>
<feature type="transmembrane region" description="Helical" evidence="7">
    <location>
        <begin position="173"/>
        <end position="206"/>
    </location>
</feature>
<evidence type="ECO:0000256" key="3">
    <source>
        <dbReference type="ARBA" id="ARBA00022692"/>
    </source>
</evidence>
<feature type="chain" id="PRO_5007071565" evidence="8">
    <location>
        <begin position="25"/>
        <end position="602"/>
    </location>
</feature>
<dbReference type="KEGG" id="hhk:HH1059_01230"/>
<feature type="transmembrane region" description="Helical" evidence="7">
    <location>
        <begin position="302"/>
        <end position="328"/>
    </location>
</feature>
<feature type="transmembrane region" description="Helical" evidence="7">
    <location>
        <begin position="376"/>
        <end position="393"/>
    </location>
</feature>
<dbReference type="Pfam" id="PF02683">
    <property type="entry name" value="DsbD_TM"/>
    <property type="match status" value="1"/>
</dbReference>
<proteinExistence type="predicted"/>
<dbReference type="SUPFAM" id="SSF52833">
    <property type="entry name" value="Thioredoxin-like"/>
    <property type="match status" value="1"/>
</dbReference>
<dbReference type="OrthoDB" id="9811036at2"/>
<dbReference type="PROSITE" id="PS51352">
    <property type="entry name" value="THIOREDOXIN_2"/>
    <property type="match status" value="1"/>
</dbReference>
<reference evidence="10" key="1">
    <citation type="submission" date="2016-02" db="EMBL/GenBank/DDBJ databases">
        <title>Halorhodospira halochloris DSM-1059 complete genome, version 2.</title>
        <authorList>
            <person name="Tsukatani Y."/>
        </authorList>
    </citation>
    <scope>NUCLEOTIDE SEQUENCE</scope>
    <source>
        <strain evidence="10">DSM 1059</strain>
    </source>
</reference>
<dbReference type="AlphaFoldDB" id="A0A0X8X730"/>
<evidence type="ECO:0000313" key="11">
    <source>
        <dbReference type="Proteomes" id="UP000218890"/>
    </source>
</evidence>
<dbReference type="EMBL" id="AP017372">
    <property type="protein sequence ID" value="BAU56795.1"/>
    <property type="molecule type" value="Genomic_DNA"/>
</dbReference>
<protein>
    <submittedName>
        <fullName evidence="10">Cytochrome c-type biogenesis protein DsbD</fullName>
    </submittedName>
</protein>
<dbReference type="PANTHER" id="PTHR32234">
    <property type="entry name" value="THIOL:DISULFIDE INTERCHANGE PROTEIN DSBD"/>
    <property type="match status" value="1"/>
</dbReference>
<keyword evidence="5 7" id="KW-1133">Transmembrane helix</keyword>
<dbReference type="NCBIfam" id="NF001419">
    <property type="entry name" value="PRK00293.1"/>
    <property type="match status" value="1"/>
</dbReference>
<gene>
    <name evidence="10" type="primary">dsbD</name>
    <name evidence="10" type="ORF">HH1059_01230</name>
</gene>
<evidence type="ECO:0000313" key="10">
    <source>
        <dbReference type="EMBL" id="BAU56795.1"/>
    </source>
</evidence>
<name>A0A0X8X730_HALHR</name>
<dbReference type="GO" id="GO:0005886">
    <property type="term" value="C:plasma membrane"/>
    <property type="evidence" value="ECO:0007669"/>
    <property type="project" value="UniProtKB-SubCell"/>
</dbReference>
<evidence type="ECO:0000256" key="1">
    <source>
        <dbReference type="ARBA" id="ARBA00004651"/>
    </source>
</evidence>
<dbReference type="GO" id="GO:0045454">
    <property type="term" value="P:cell redox homeostasis"/>
    <property type="evidence" value="ECO:0007669"/>
    <property type="project" value="TreeGrafter"/>
</dbReference>
<keyword evidence="6 7" id="KW-0472">Membrane</keyword>
<dbReference type="Proteomes" id="UP000218890">
    <property type="component" value="Chromosome"/>
</dbReference>
<keyword evidence="3 7" id="KW-0812">Transmembrane</keyword>
<sequence>MRGVVRLAGVVCLLLWAAPGAVLAQAELKPVEEVFPFHVEQLSSDRLVATWQIEDDHYLYRHALDFAIDDGDNEIKEVSIPDGEKHADEFFGEVEIYREVLQVHIQTTQEISAEATLRADYQGCNEPRSICYPPSTAEAGMDDAATVSVGGAAERGGGPGEQLTDLLTGGSLWAILGGFFVAGLALAFTACLYPMIPILSGLIVGAGRNGESPGTGRALWLSFLYVQAVALTYAGAGALAGLSGRAVQADLQGPVATALFSGLFVLLALAMFGLYNLQMPASVQGRLQAASSRLPGGHEVGVIAMGALSALIVGACSGPALIAALAFIGNTGEVALGAGALYVMALGMGAPLLLVGTAAGRWMPRSGPWMEAVKQAFGFVFLGVALWMASRFMPAALELAAWGMLLGGAAAWLLWRVSRAAGVAGSNRQAQGVAWVGVGVLSIAASAQFFGAATGASDPLRPWAAALGDDLAAAREQMLAEWRAVDGSNDQLDEAVAAAAEQGKATVVDVTAEWCAYCIQLEERTLPAAEVREVLDGVEKLKVDVTSMTDDNRELLESRGIYLPPAIMFFDTEGQELRDYRVVGFKGAEEFAEHARQALKRK</sequence>
<accession>A0A0X8X730</accession>
<dbReference type="GO" id="GO:0015035">
    <property type="term" value="F:protein-disulfide reductase activity"/>
    <property type="evidence" value="ECO:0007669"/>
    <property type="project" value="TreeGrafter"/>
</dbReference>